<organism evidence="1">
    <name type="scientific">Anguilla anguilla</name>
    <name type="common">European freshwater eel</name>
    <name type="synonym">Muraena anguilla</name>
    <dbReference type="NCBI Taxonomy" id="7936"/>
    <lineage>
        <taxon>Eukaryota</taxon>
        <taxon>Metazoa</taxon>
        <taxon>Chordata</taxon>
        <taxon>Craniata</taxon>
        <taxon>Vertebrata</taxon>
        <taxon>Euteleostomi</taxon>
        <taxon>Actinopterygii</taxon>
        <taxon>Neopterygii</taxon>
        <taxon>Teleostei</taxon>
        <taxon>Anguilliformes</taxon>
        <taxon>Anguillidae</taxon>
        <taxon>Anguilla</taxon>
    </lineage>
</organism>
<proteinExistence type="predicted"/>
<name>A0A0E9SLC8_ANGAN</name>
<sequence>MMICTATRITIYCTSFSVVLSSTICAFRNCFVGTKKWRTFFALNRLIQQQICLSPQSKESILY</sequence>
<protein>
    <submittedName>
        <fullName evidence="1">Uncharacterized protein</fullName>
    </submittedName>
</protein>
<reference evidence="1" key="1">
    <citation type="submission" date="2014-11" db="EMBL/GenBank/DDBJ databases">
        <authorList>
            <person name="Amaro Gonzalez C."/>
        </authorList>
    </citation>
    <scope>NUCLEOTIDE SEQUENCE</scope>
</reference>
<reference evidence="1" key="2">
    <citation type="journal article" date="2015" name="Fish Shellfish Immunol.">
        <title>Early steps in the European eel (Anguilla anguilla)-Vibrio vulnificus interaction in the gills: Role of the RtxA13 toxin.</title>
        <authorList>
            <person name="Callol A."/>
            <person name="Pajuelo D."/>
            <person name="Ebbesson L."/>
            <person name="Teles M."/>
            <person name="MacKenzie S."/>
            <person name="Amaro C."/>
        </authorList>
    </citation>
    <scope>NUCLEOTIDE SEQUENCE</scope>
</reference>
<evidence type="ECO:0000313" key="1">
    <source>
        <dbReference type="EMBL" id="JAH42194.1"/>
    </source>
</evidence>
<dbReference type="AlphaFoldDB" id="A0A0E9SLC8"/>
<dbReference type="EMBL" id="GBXM01066383">
    <property type="protein sequence ID" value="JAH42194.1"/>
    <property type="molecule type" value="Transcribed_RNA"/>
</dbReference>
<accession>A0A0E9SLC8</accession>